<name>A0ABT2UCM2_9BACL</name>
<dbReference type="EMBL" id="JAOQIO010000023">
    <property type="protein sequence ID" value="MCU6792388.1"/>
    <property type="molecule type" value="Genomic_DNA"/>
</dbReference>
<evidence type="ECO:0000313" key="2">
    <source>
        <dbReference type="Proteomes" id="UP001652445"/>
    </source>
</evidence>
<evidence type="ECO:0008006" key="3">
    <source>
        <dbReference type="Google" id="ProtNLM"/>
    </source>
</evidence>
<keyword evidence="2" id="KW-1185">Reference proteome</keyword>
<accession>A0ABT2UCM2</accession>
<gene>
    <name evidence="1" type="ORF">OB236_09630</name>
</gene>
<organism evidence="1 2">
    <name type="scientific">Paenibacillus baimaensis</name>
    <dbReference type="NCBI Taxonomy" id="2982185"/>
    <lineage>
        <taxon>Bacteria</taxon>
        <taxon>Bacillati</taxon>
        <taxon>Bacillota</taxon>
        <taxon>Bacilli</taxon>
        <taxon>Bacillales</taxon>
        <taxon>Paenibacillaceae</taxon>
        <taxon>Paenibacillus</taxon>
    </lineage>
</organism>
<reference evidence="1 2" key="1">
    <citation type="submission" date="2022-09" db="EMBL/GenBank/DDBJ databases">
        <authorList>
            <person name="Han X.L."/>
            <person name="Wang Q."/>
            <person name="Lu T."/>
        </authorList>
    </citation>
    <scope>NUCLEOTIDE SEQUENCE [LARGE SCALE GENOMIC DNA]</scope>
    <source>
        <strain evidence="1 2">WQ 127069</strain>
    </source>
</reference>
<dbReference type="Proteomes" id="UP001652445">
    <property type="component" value="Unassembled WGS sequence"/>
</dbReference>
<proteinExistence type="predicted"/>
<comment type="caution">
    <text evidence="1">The sequence shown here is derived from an EMBL/GenBank/DDBJ whole genome shotgun (WGS) entry which is preliminary data.</text>
</comment>
<evidence type="ECO:0000313" key="1">
    <source>
        <dbReference type="EMBL" id="MCU6792388.1"/>
    </source>
</evidence>
<protein>
    <recommendedName>
        <fullName evidence="3">BsaWI restriction endonuclease type 2 domain-containing protein</fullName>
    </recommendedName>
</protein>
<sequence length="294" mass="34219">MKTNSDMKELFKTIPNLKSLIRVESGEPVDLKSIDIKNTLLSKNPSLIGHAYDYFLQLFCLRINNAADAYDYMLETLFDFPEIDQDVFSDNAWSYIKGFGAWNEDLTRQSIVCGKLDQYHRSRIIPENILDIEQIDIDDLNNLIIMTLNHENIFKSEERFISNPTFGADISFLVGGADGDLIINKTLIDIKVNSKIHYESYPWHQLIGYYLLSQLTPNIDYSIDRLAIWNPRYEIFMYICIHDLNTKVDIKSFCYQFIKLLNSIHKNGLQNSLIAKKIISIESIWNNKRKLDLE</sequence>